<evidence type="ECO:0000256" key="4">
    <source>
        <dbReference type="ARBA" id="ARBA00022763"/>
    </source>
</evidence>
<dbReference type="InterPro" id="IPR036388">
    <property type="entry name" value="WH-like_DNA-bd_sf"/>
</dbReference>
<keyword evidence="8 12" id="KW-0238">DNA-binding</keyword>
<evidence type="ECO:0000313" key="16">
    <source>
        <dbReference type="EMBL" id="MST33475.1"/>
    </source>
</evidence>
<dbReference type="InterPro" id="IPR006197">
    <property type="entry name" value="Peptidase_S24_LexA"/>
</dbReference>
<dbReference type="InterPro" id="IPR006199">
    <property type="entry name" value="LexA_DNA-bd_dom"/>
</dbReference>
<evidence type="ECO:0000256" key="9">
    <source>
        <dbReference type="ARBA" id="ARBA00023163"/>
    </source>
</evidence>
<dbReference type="EC" id="3.4.21.88" evidence="12"/>
<dbReference type="SUPFAM" id="SSF46785">
    <property type="entry name" value="Winged helix' DNA-binding domain"/>
    <property type="match status" value="1"/>
</dbReference>
<feature type="domain" description="Peptidase S24/S26A/S26B/S26C" evidence="14">
    <location>
        <begin position="89"/>
        <end position="204"/>
    </location>
</feature>
<dbReference type="PANTHER" id="PTHR33516">
    <property type="entry name" value="LEXA REPRESSOR"/>
    <property type="match status" value="1"/>
</dbReference>
<gene>
    <name evidence="12 16" type="primary">lexA</name>
    <name evidence="16" type="ORF">GHK86_12185</name>
</gene>
<dbReference type="InterPro" id="IPR036390">
    <property type="entry name" value="WH_DNA-bd_sf"/>
</dbReference>
<dbReference type="InterPro" id="IPR039418">
    <property type="entry name" value="LexA-like"/>
</dbReference>
<dbReference type="Proteomes" id="UP000437736">
    <property type="component" value="Unassembled WGS sequence"/>
</dbReference>
<evidence type="ECO:0000256" key="8">
    <source>
        <dbReference type="ARBA" id="ARBA00023125"/>
    </source>
</evidence>
<keyword evidence="5 12" id="KW-0378">Hydrolase</keyword>
<comment type="subunit">
    <text evidence="12">Homodimer.</text>
</comment>
<dbReference type="Pfam" id="PF01726">
    <property type="entry name" value="LexA_DNA_bind"/>
    <property type="match status" value="1"/>
</dbReference>
<keyword evidence="10 12" id="KW-0234">DNA repair</keyword>
<dbReference type="NCBIfam" id="TIGR00498">
    <property type="entry name" value="lexA"/>
    <property type="match status" value="1"/>
</dbReference>
<keyword evidence="2 12" id="KW-0678">Repressor</keyword>
<feature type="DNA-binding region" description="H-T-H motif" evidence="12">
    <location>
        <begin position="30"/>
        <end position="50"/>
    </location>
</feature>
<evidence type="ECO:0000256" key="10">
    <source>
        <dbReference type="ARBA" id="ARBA00023204"/>
    </source>
</evidence>
<evidence type="ECO:0000256" key="3">
    <source>
        <dbReference type="ARBA" id="ARBA00022705"/>
    </source>
</evidence>
<dbReference type="PRINTS" id="PR00726">
    <property type="entry name" value="LEXASERPTASE"/>
</dbReference>
<evidence type="ECO:0000259" key="14">
    <source>
        <dbReference type="Pfam" id="PF00717"/>
    </source>
</evidence>
<dbReference type="GO" id="GO:0004252">
    <property type="term" value="F:serine-type endopeptidase activity"/>
    <property type="evidence" value="ECO:0007669"/>
    <property type="project" value="UniProtKB-EC"/>
</dbReference>
<evidence type="ECO:0000256" key="6">
    <source>
        <dbReference type="ARBA" id="ARBA00022813"/>
    </source>
</evidence>
<evidence type="ECO:0000259" key="15">
    <source>
        <dbReference type="Pfam" id="PF01726"/>
    </source>
</evidence>
<keyword evidence="17" id="KW-1185">Reference proteome</keyword>
<evidence type="ECO:0000256" key="13">
    <source>
        <dbReference type="RuleBase" id="RU003991"/>
    </source>
</evidence>
<evidence type="ECO:0000256" key="7">
    <source>
        <dbReference type="ARBA" id="ARBA00023015"/>
    </source>
</evidence>
<dbReference type="CDD" id="cd00090">
    <property type="entry name" value="HTH_ARSR"/>
    <property type="match status" value="1"/>
</dbReference>
<keyword evidence="6 12" id="KW-0068">Autocatalytic cleavage</keyword>
<feature type="active site" description="For autocatalytic cleavage activity" evidence="12">
    <location>
        <position position="169"/>
    </location>
</feature>
<dbReference type="Pfam" id="PF00717">
    <property type="entry name" value="Peptidase_S24"/>
    <property type="match status" value="1"/>
</dbReference>
<dbReference type="HAMAP" id="MF_00015">
    <property type="entry name" value="LexA"/>
    <property type="match status" value="1"/>
</dbReference>
<name>A0ABW9QUE3_9ACTN</name>
<feature type="site" description="Cleavage; by autolysis" evidence="12">
    <location>
        <begin position="96"/>
        <end position="97"/>
    </location>
</feature>
<proteinExistence type="inferred from homology"/>
<evidence type="ECO:0000313" key="17">
    <source>
        <dbReference type="Proteomes" id="UP000437736"/>
    </source>
</evidence>
<keyword evidence="11 12" id="KW-0742">SOS response</keyword>
<evidence type="ECO:0000256" key="5">
    <source>
        <dbReference type="ARBA" id="ARBA00022801"/>
    </source>
</evidence>
<dbReference type="EMBL" id="WJHE01000608">
    <property type="protein sequence ID" value="MST33475.1"/>
    <property type="molecule type" value="Genomic_DNA"/>
</dbReference>
<protein>
    <recommendedName>
        <fullName evidence="12">LexA repressor</fullName>
        <ecNumber evidence="12">3.4.21.88</ecNumber>
    </recommendedName>
</protein>
<dbReference type="CDD" id="cd06529">
    <property type="entry name" value="S24_LexA-like"/>
    <property type="match status" value="1"/>
</dbReference>
<evidence type="ECO:0000256" key="1">
    <source>
        <dbReference type="ARBA" id="ARBA00007484"/>
    </source>
</evidence>
<comment type="caution">
    <text evidence="16">The sequence shown here is derived from an EMBL/GenBank/DDBJ whole genome shotgun (WGS) entry which is preliminary data.</text>
</comment>
<sequence length="210" mass="23140">MSDTELTGKRREILEFIAAQLRERGYPPSVREIGEAVGLTSSSTVHTHLQTLQRQGYLRRDPTKPRAIEVRYDANSGAAIERRPARHVPLVGDVAAGTDVLAQERVEELLPLPEDFTGDGQLFMLRVRGDSMIDAGILDGDFVVVRQQDTADKGDTVVAGIPGDEATVKTFGRRNGKVVLIPHNPTMEPIVLDPEDVHLYGKVVTVLRRL</sequence>
<dbReference type="InterPro" id="IPR050077">
    <property type="entry name" value="LexA_repressor"/>
</dbReference>
<feature type="domain" description="LexA repressor DNA-binding" evidence="15">
    <location>
        <begin position="4"/>
        <end position="67"/>
    </location>
</feature>
<comment type="similarity">
    <text evidence="1 12 13">Belongs to the peptidase S24 family.</text>
</comment>
<dbReference type="Gene3D" id="1.10.10.10">
    <property type="entry name" value="Winged helix-like DNA-binding domain superfamily/Winged helix DNA-binding domain"/>
    <property type="match status" value="1"/>
</dbReference>
<dbReference type="InterPro" id="IPR011991">
    <property type="entry name" value="ArsR-like_HTH"/>
</dbReference>
<dbReference type="InterPro" id="IPR036286">
    <property type="entry name" value="LexA/Signal_pep-like_sf"/>
</dbReference>
<comment type="function">
    <text evidence="12">Represses a number of genes involved in the response to DNA damage (SOS response), including recA and lexA. In the presence of single-stranded DNA, RecA interacts with LexA causing an autocatalytic cleavage which disrupts the DNA-binding part of LexA, leading to derepression of the SOS regulon and eventually DNA repair.</text>
</comment>
<comment type="catalytic activity">
    <reaction evidence="12">
        <text>Hydrolysis of Ala-|-Gly bond in repressor LexA.</text>
        <dbReference type="EC" id="3.4.21.88"/>
    </reaction>
</comment>
<feature type="active site" description="For autocatalytic cleavage activity" evidence="12">
    <location>
        <position position="131"/>
    </location>
</feature>
<keyword evidence="3 12" id="KW-0235">DNA replication</keyword>
<evidence type="ECO:0000256" key="11">
    <source>
        <dbReference type="ARBA" id="ARBA00023236"/>
    </source>
</evidence>
<accession>A0ABW9QUE3</accession>
<reference evidence="16 17" key="1">
    <citation type="submission" date="2019-11" db="EMBL/GenBank/DDBJ databases">
        <title>Acidiferrimicrobium australis gen. nov., sp. nov., an acidophilic and obligately heterotrophic, member of the Actinobacteria that catalyses dissimilatory oxido- reduction of iron isolated from metal-rich acidic water in Chile.</title>
        <authorList>
            <person name="Gonzalez D."/>
            <person name="Huber K."/>
            <person name="Hedrich S."/>
            <person name="Rojas-Villalobos C."/>
            <person name="Quatrini R."/>
            <person name="Dinamarca M.A."/>
            <person name="Schwarz A."/>
            <person name="Canales C."/>
            <person name="Nancucheo I."/>
        </authorList>
    </citation>
    <scope>NUCLEOTIDE SEQUENCE [LARGE SCALE GENOMIC DNA]</scope>
    <source>
        <strain evidence="16 17">USS-CCA1</strain>
    </source>
</reference>
<dbReference type="InterPro" id="IPR015927">
    <property type="entry name" value="Peptidase_S24_S26A/B/C"/>
</dbReference>
<dbReference type="PANTHER" id="PTHR33516:SF2">
    <property type="entry name" value="LEXA REPRESSOR-RELATED"/>
    <property type="match status" value="1"/>
</dbReference>
<organism evidence="16 17">
    <name type="scientific">Acidiferrimicrobium australe</name>
    <dbReference type="NCBI Taxonomy" id="2664430"/>
    <lineage>
        <taxon>Bacteria</taxon>
        <taxon>Bacillati</taxon>
        <taxon>Actinomycetota</taxon>
        <taxon>Acidimicrobiia</taxon>
        <taxon>Acidimicrobiales</taxon>
        <taxon>Acidimicrobiaceae</taxon>
        <taxon>Acidiferrimicrobium</taxon>
    </lineage>
</organism>
<evidence type="ECO:0000256" key="2">
    <source>
        <dbReference type="ARBA" id="ARBA00022491"/>
    </source>
</evidence>
<keyword evidence="4 12" id="KW-0227">DNA damage</keyword>
<dbReference type="InterPro" id="IPR006200">
    <property type="entry name" value="LexA"/>
</dbReference>
<keyword evidence="9 12" id="KW-0804">Transcription</keyword>
<dbReference type="SUPFAM" id="SSF51306">
    <property type="entry name" value="LexA/Signal peptidase"/>
    <property type="match status" value="1"/>
</dbReference>
<evidence type="ECO:0000256" key="12">
    <source>
        <dbReference type="HAMAP-Rule" id="MF_00015"/>
    </source>
</evidence>
<dbReference type="Gene3D" id="2.10.109.10">
    <property type="entry name" value="Umud Fragment, subunit A"/>
    <property type="match status" value="1"/>
</dbReference>
<keyword evidence="7 12" id="KW-0805">Transcription regulation</keyword>